<organism evidence="1 2">
    <name type="scientific">Methylobacterium tardum</name>
    <dbReference type="NCBI Taxonomy" id="374432"/>
    <lineage>
        <taxon>Bacteria</taxon>
        <taxon>Pseudomonadati</taxon>
        <taxon>Pseudomonadota</taxon>
        <taxon>Alphaproteobacteria</taxon>
        <taxon>Hyphomicrobiales</taxon>
        <taxon>Methylobacteriaceae</taxon>
        <taxon>Methylobacterium</taxon>
    </lineage>
</organism>
<dbReference type="AlphaFoldDB" id="A0AA37TB92"/>
<name>A0AA37TB92_9HYPH</name>
<evidence type="ECO:0000313" key="1">
    <source>
        <dbReference type="EMBL" id="GLS67999.1"/>
    </source>
</evidence>
<evidence type="ECO:0008006" key="3">
    <source>
        <dbReference type="Google" id="ProtNLM"/>
    </source>
</evidence>
<dbReference type="Gene3D" id="3.40.50.2000">
    <property type="entry name" value="Glycogen Phosphorylase B"/>
    <property type="match status" value="1"/>
</dbReference>
<evidence type="ECO:0000313" key="2">
    <source>
        <dbReference type="Proteomes" id="UP001157440"/>
    </source>
</evidence>
<sequence length="391" mass="42961">MKLLLLADIPPCRNFTGGAVLAEQCRLLQSGSVAGFIVLNPELRPELCPDLSEIPLRIVDKPNERGEWELGLEGAIAAERFKATVCRDELVAQAVAFGREQGVTAVWAMLEGQTIVRMALPLAEALGVPLYTQVWDPLSWWLREHHVDDETSLAVLAQFDATLRGSRACATASWNMAAHYQELYGTRCVPIISGYEPTAARMPPLALRRCDEIVVGMAGQFYANDAWDVLVSGLEAENWLVGGRTVRILYLGGSPGNLPQQHCTHWGYLPPEAAIDTLALHADILYCPYPFREEMTEVARLSFPSKIVMYAAAGRPILCHAPYDSSPAQYLDRTGAGAVCATLDARAVYDMLRWIASDPSVFARLAGAAQEAFRTDFTRAVMARNVSDFFS</sequence>
<proteinExistence type="predicted"/>
<comment type="caution">
    <text evidence="1">The sequence shown here is derived from an EMBL/GenBank/DDBJ whole genome shotgun (WGS) entry which is preliminary data.</text>
</comment>
<accession>A0AA37TB92</accession>
<dbReference type="EMBL" id="BSPL01000001">
    <property type="protein sequence ID" value="GLS67999.1"/>
    <property type="molecule type" value="Genomic_DNA"/>
</dbReference>
<reference evidence="2" key="1">
    <citation type="journal article" date="2019" name="Int. J. Syst. Evol. Microbiol.">
        <title>The Global Catalogue of Microorganisms (GCM) 10K type strain sequencing project: providing services to taxonomists for standard genome sequencing and annotation.</title>
        <authorList>
            <consortium name="The Broad Institute Genomics Platform"/>
            <consortium name="The Broad Institute Genome Sequencing Center for Infectious Disease"/>
            <person name="Wu L."/>
            <person name="Ma J."/>
        </authorList>
    </citation>
    <scope>NUCLEOTIDE SEQUENCE [LARGE SCALE GENOMIC DNA]</scope>
    <source>
        <strain evidence="2">NBRC 103632</strain>
    </source>
</reference>
<keyword evidence="2" id="KW-1185">Reference proteome</keyword>
<dbReference type="SUPFAM" id="SSF53756">
    <property type="entry name" value="UDP-Glycosyltransferase/glycogen phosphorylase"/>
    <property type="match status" value="1"/>
</dbReference>
<protein>
    <recommendedName>
        <fullName evidence="3">Glycosyl transferase</fullName>
    </recommendedName>
</protein>
<gene>
    <name evidence="1" type="ORF">GCM10007890_00100</name>
</gene>
<dbReference type="Proteomes" id="UP001157440">
    <property type="component" value="Unassembled WGS sequence"/>
</dbReference>